<dbReference type="Gene3D" id="3.40.50.12780">
    <property type="entry name" value="N-terminal domain of ligase-like"/>
    <property type="match status" value="1"/>
</dbReference>
<protein>
    <submittedName>
        <fullName evidence="1">Fatty-acid-CoA ligase fadD13 domain protein</fullName>
    </submittedName>
</protein>
<gene>
    <name evidence="1" type="ORF">BZL30_8481</name>
</gene>
<evidence type="ECO:0000313" key="2">
    <source>
        <dbReference type="Proteomes" id="UP000189229"/>
    </source>
</evidence>
<sequence length="82" mass="8739">MNVGSHLRKRAELNPALEALVDDTAGRRFTFAELDERADRAARVLTGPGLARATGSPCCCPPATSSSRCSTARPGPGWWSCH</sequence>
<keyword evidence="1" id="KW-0436">Ligase</keyword>
<name>A0A1V3WIR6_MYCKA</name>
<dbReference type="EMBL" id="MVBM01000009">
    <property type="protein sequence ID" value="OOK66668.1"/>
    <property type="molecule type" value="Genomic_DNA"/>
</dbReference>
<dbReference type="GO" id="GO:0016874">
    <property type="term" value="F:ligase activity"/>
    <property type="evidence" value="ECO:0007669"/>
    <property type="project" value="UniProtKB-KW"/>
</dbReference>
<dbReference type="AlphaFoldDB" id="A0A1V3WIR6"/>
<comment type="caution">
    <text evidence="1">The sequence shown here is derived from an EMBL/GenBank/DDBJ whole genome shotgun (WGS) entry which is preliminary data.</text>
</comment>
<dbReference type="SUPFAM" id="SSF56801">
    <property type="entry name" value="Acetyl-CoA synthetase-like"/>
    <property type="match status" value="1"/>
</dbReference>
<dbReference type="Proteomes" id="UP000189229">
    <property type="component" value="Unassembled WGS sequence"/>
</dbReference>
<dbReference type="InterPro" id="IPR042099">
    <property type="entry name" value="ANL_N_sf"/>
</dbReference>
<evidence type="ECO:0000313" key="1">
    <source>
        <dbReference type="EMBL" id="OOK66668.1"/>
    </source>
</evidence>
<accession>A0A1V3WIR6</accession>
<proteinExistence type="predicted"/>
<reference evidence="1 2" key="1">
    <citation type="submission" date="2017-02" db="EMBL/GenBank/DDBJ databases">
        <title>Complete genome sequences of Mycobacterium kansasii strains isolated from rhesus macaques.</title>
        <authorList>
            <person name="Panda A."/>
            <person name="Nagaraj S."/>
            <person name="Zhao X."/>
            <person name="Tettelin H."/>
            <person name="Detolla L.J."/>
        </authorList>
    </citation>
    <scope>NUCLEOTIDE SEQUENCE [LARGE SCALE GENOMIC DNA]</scope>
    <source>
        <strain evidence="1 2">11-3813</strain>
    </source>
</reference>
<organism evidence="1 2">
    <name type="scientific">Mycobacterium kansasii</name>
    <dbReference type="NCBI Taxonomy" id="1768"/>
    <lineage>
        <taxon>Bacteria</taxon>
        <taxon>Bacillati</taxon>
        <taxon>Actinomycetota</taxon>
        <taxon>Actinomycetes</taxon>
        <taxon>Mycobacteriales</taxon>
        <taxon>Mycobacteriaceae</taxon>
        <taxon>Mycobacterium</taxon>
    </lineage>
</organism>